<dbReference type="AlphaFoldDB" id="A0A0N7L5J6"/>
<protein>
    <submittedName>
        <fullName evidence="1">Uncharacterized protein</fullName>
    </submittedName>
</protein>
<reference evidence="2" key="1">
    <citation type="submission" date="2014-09" db="EMBL/GenBank/DDBJ databases">
        <authorList>
            <person name="Sharma Rahul"/>
            <person name="Thines Marco"/>
        </authorList>
    </citation>
    <scope>NUCLEOTIDE SEQUENCE [LARGE SCALE GENOMIC DNA]</scope>
</reference>
<name>A0A0N7L5J6_PLAHL</name>
<accession>A0A0N7L5J6</accession>
<proteinExistence type="predicted"/>
<evidence type="ECO:0000313" key="2">
    <source>
        <dbReference type="Proteomes" id="UP000054928"/>
    </source>
</evidence>
<organism evidence="1 2">
    <name type="scientific">Plasmopara halstedii</name>
    <name type="common">Downy mildew of sunflower</name>
    <dbReference type="NCBI Taxonomy" id="4781"/>
    <lineage>
        <taxon>Eukaryota</taxon>
        <taxon>Sar</taxon>
        <taxon>Stramenopiles</taxon>
        <taxon>Oomycota</taxon>
        <taxon>Peronosporomycetes</taxon>
        <taxon>Peronosporales</taxon>
        <taxon>Peronosporaceae</taxon>
        <taxon>Plasmopara</taxon>
    </lineage>
</organism>
<keyword evidence="2" id="KW-1185">Reference proteome</keyword>
<dbReference type="RefSeq" id="XP_024578028.1">
    <property type="nucleotide sequence ID" value="XM_024727452.1"/>
</dbReference>
<sequence>MEPRAPTTSELGAPLSLYGKLITASRVLWLHKDRNCDLTAPPLKRFLLLLLSPILRVFPYLSASSTVTEGDMQSITPSGTAPAETTASPSSKWITHLIPRLAQATLTTFSSEIVYAAI</sequence>
<evidence type="ECO:0000313" key="1">
    <source>
        <dbReference type="EMBL" id="CEG41659.1"/>
    </source>
</evidence>
<dbReference type="GeneID" id="36407045"/>
<dbReference type="EMBL" id="CCYD01000553">
    <property type="protein sequence ID" value="CEG41659.1"/>
    <property type="molecule type" value="Genomic_DNA"/>
</dbReference>
<dbReference type="Proteomes" id="UP000054928">
    <property type="component" value="Unassembled WGS sequence"/>
</dbReference>